<dbReference type="PATRIC" id="fig|270351.6.peg.5157"/>
<organism evidence="1 2">
    <name type="scientific">Methylobacterium aquaticum</name>
    <dbReference type="NCBI Taxonomy" id="270351"/>
    <lineage>
        <taxon>Bacteria</taxon>
        <taxon>Pseudomonadati</taxon>
        <taxon>Pseudomonadota</taxon>
        <taxon>Alphaproteobacteria</taxon>
        <taxon>Hyphomicrobiales</taxon>
        <taxon>Methylobacteriaceae</taxon>
        <taxon>Methylobacterium</taxon>
    </lineage>
</organism>
<evidence type="ECO:0000313" key="2">
    <source>
        <dbReference type="Proteomes" id="UP000035929"/>
    </source>
</evidence>
<reference evidence="1 2" key="1">
    <citation type="submission" date="2015-03" db="EMBL/GenBank/DDBJ databases">
        <title>Genome sequencing of Methylobacterium aquaticum DSM16371 type strain.</title>
        <authorList>
            <person name="Chaudhry V."/>
            <person name="Patil P.B."/>
        </authorList>
    </citation>
    <scope>NUCLEOTIDE SEQUENCE [LARGE SCALE GENOMIC DNA]</scope>
    <source>
        <strain evidence="1 2">DSM 16371</strain>
    </source>
</reference>
<name>A0A0J6S0J5_9HYPH</name>
<gene>
    <name evidence="1" type="ORF">VP06_31910</name>
</gene>
<proteinExistence type="predicted"/>
<dbReference type="EMBL" id="LABX01000353">
    <property type="protein sequence ID" value="KMO27073.1"/>
    <property type="molecule type" value="Genomic_DNA"/>
</dbReference>
<dbReference type="Proteomes" id="UP000035929">
    <property type="component" value="Unassembled WGS sequence"/>
</dbReference>
<sequence length="111" mass="12213">TQWQRDLSISHDKIGDVLVSQGDGAGALAAYQSGLAIALSLAQRDPANTEWQRDLVVSNVKLSTVVETGKRAHLARALQIVRNLHETKRLAPVDAWMLDEFSRRLAALPDE</sequence>
<feature type="non-terminal residue" evidence="1">
    <location>
        <position position="1"/>
    </location>
</feature>
<dbReference type="AlphaFoldDB" id="A0A0J6S0J5"/>
<protein>
    <submittedName>
        <fullName evidence="1">Uncharacterized protein</fullName>
    </submittedName>
</protein>
<accession>A0A0J6S0J5</accession>
<comment type="caution">
    <text evidence="1">The sequence shown here is derived from an EMBL/GenBank/DDBJ whole genome shotgun (WGS) entry which is preliminary data.</text>
</comment>
<evidence type="ECO:0000313" key="1">
    <source>
        <dbReference type="EMBL" id="KMO27073.1"/>
    </source>
</evidence>